<dbReference type="Pfam" id="PF13460">
    <property type="entry name" value="NAD_binding_10"/>
    <property type="match status" value="1"/>
</dbReference>
<comment type="caution">
    <text evidence="2">The sequence shown here is derived from an EMBL/GenBank/DDBJ whole genome shotgun (WGS) entry which is preliminary data.</text>
</comment>
<dbReference type="InterPro" id="IPR051207">
    <property type="entry name" value="ComplexI_NDUFA9_subunit"/>
</dbReference>
<feature type="domain" description="NAD(P)-binding" evidence="1">
    <location>
        <begin position="7"/>
        <end position="144"/>
    </location>
</feature>
<organism evidence="2 3">
    <name type="scientific">Mucilaginibacter pocheonensis</name>
    <dbReference type="NCBI Taxonomy" id="398050"/>
    <lineage>
        <taxon>Bacteria</taxon>
        <taxon>Pseudomonadati</taxon>
        <taxon>Bacteroidota</taxon>
        <taxon>Sphingobacteriia</taxon>
        <taxon>Sphingobacteriales</taxon>
        <taxon>Sphingobacteriaceae</taxon>
        <taxon>Mucilaginibacter</taxon>
    </lineage>
</organism>
<evidence type="ECO:0000259" key="1">
    <source>
        <dbReference type="Pfam" id="PF13460"/>
    </source>
</evidence>
<protein>
    <submittedName>
        <fullName evidence="2">Uncharacterized protein YbjT (DUF2867 family)</fullName>
    </submittedName>
</protein>
<dbReference type="EMBL" id="JAVDUU010000001">
    <property type="protein sequence ID" value="MDR6940286.1"/>
    <property type="molecule type" value="Genomic_DNA"/>
</dbReference>
<dbReference type="PANTHER" id="PTHR12126:SF11">
    <property type="entry name" value="NADH DEHYDROGENASE [UBIQUINONE] 1 ALPHA SUBCOMPLEX SUBUNIT 9, MITOCHONDRIAL"/>
    <property type="match status" value="1"/>
</dbReference>
<dbReference type="Gene3D" id="3.40.50.720">
    <property type="entry name" value="NAD(P)-binding Rossmann-like Domain"/>
    <property type="match status" value="1"/>
</dbReference>
<accession>A0ABU1T4W1</accession>
<dbReference type="InterPro" id="IPR036291">
    <property type="entry name" value="NAD(P)-bd_dom_sf"/>
</dbReference>
<reference evidence="2 3" key="1">
    <citation type="submission" date="2023-07" db="EMBL/GenBank/DDBJ databases">
        <title>Sorghum-associated microbial communities from plants grown in Nebraska, USA.</title>
        <authorList>
            <person name="Schachtman D."/>
        </authorList>
    </citation>
    <scope>NUCLEOTIDE SEQUENCE [LARGE SCALE GENOMIC DNA]</scope>
    <source>
        <strain evidence="2 3">3262</strain>
    </source>
</reference>
<dbReference type="RefSeq" id="WP_310090741.1">
    <property type="nucleotide sequence ID" value="NZ_JAVDUU010000001.1"/>
</dbReference>
<dbReference type="InterPro" id="IPR016040">
    <property type="entry name" value="NAD(P)-bd_dom"/>
</dbReference>
<evidence type="ECO:0000313" key="2">
    <source>
        <dbReference type="EMBL" id="MDR6940286.1"/>
    </source>
</evidence>
<gene>
    <name evidence="2" type="ORF">J2W55_000114</name>
</gene>
<sequence>MKVLLAGANGYIGTRLIPVLLEKGHEVVCLVRDKKHFRGYSNFTNHVTLLTGDLLKESSIEAFPADIDAAYYLVHSITKTHDLAALEALSAYNFIHALDKTNCRQTIFLSGIVNKDSPSKHLESRKHVEDVLREGKSALTVLRAAIIVGPGSAAFEIIRDLTEKLPLMTVPQWVNTPCQPIAIRDVVAYLESVMLNEKTFNRSFDIGGPDILSFREMILGYAKARKLKRHIITVPFLSSKILSCWLYFTTSLSYKMVLSLISSLKNETIMHEHSIEEVVPRQCLTYKESLHLIMDHGLTKEQ</sequence>
<keyword evidence="3" id="KW-1185">Reference proteome</keyword>
<name>A0ABU1T4W1_9SPHI</name>
<dbReference type="PANTHER" id="PTHR12126">
    <property type="entry name" value="NADH-UBIQUINONE OXIDOREDUCTASE 39 KDA SUBUNIT-RELATED"/>
    <property type="match status" value="1"/>
</dbReference>
<evidence type="ECO:0000313" key="3">
    <source>
        <dbReference type="Proteomes" id="UP001247620"/>
    </source>
</evidence>
<dbReference type="Proteomes" id="UP001247620">
    <property type="component" value="Unassembled WGS sequence"/>
</dbReference>
<dbReference type="SUPFAM" id="SSF51735">
    <property type="entry name" value="NAD(P)-binding Rossmann-fold domains"/>
    <property type="match status" value="1"/>
</dbReference>
<proteinExistence type="predicted"/>